<dbReference type="GO" id="GO:0071949">
    <property type="term" value="F:FAD binding"/>
    <property type="evidence" value="ECO:0007669"/>
    <property type="project" value="InterPro"/>
</dbReference>
<dbReference type="GO" id="GO:0004854">
    <property type="term" value="F:xanthine dehydrogenase activity"/>
    <property type="evidence" value="ECO:0007669"/>
    <property type="project" value="InterPro"/>
</dbReference>
<gene>
    <name evidence="5" type="ORF">DCMF_08740</name>
</gene>
<dbReference type="SUPFAM" id="SSF56176">
    <property type="entry name" value="FAD-binding/transporter-associated domain-like"/>
    <property type="match status" value="1"/>
</dbReference>
<dbReference type="EMBL" id="CP017634">
    <property type="protein sequence ID" value="ATW24848.1"/>
    <property type="molecule type" value="Genomic_DNA"/>
</dbReference>
<dbReference type="Pfam" id="PF03450">
    <property type="entry name" value="CO_deh_flav_C"/>
    <property type="match status" value="1"/>
</dbReference>
<dbReference type="InterPro" id="IPR002346">
    <property type="entry name" value="Mopterin_DH_FAD-bd"/>
</dbReference>
<keyword evidence="3" id="KW-0560">Oxidoreductase</keyword>
<dbReference type="InterPro" id="IPR036683">
    <property type="entry name" value="CO_DH_flav_C_dom_sf"/>
</dbReference>
<dbReference type="InterPro" id="IPR051312">
    <property type="entry name" value="Diverse_Substr_Oxidored"/>
</dbReference>
<dbReference type="InterPro" id="IPR016169">
    <property type="entry name" value="FAD-bd_PCMH_sub2"/>
</dbReference>
<dbReference type="OrthoDB" id="9789842at2"/>
<organism evidence="5 6">
    <name type="scientific">Formimonas warabiya</name>
    <dbReference type="NCBI Taxonomy" id="1761012"/>
    <lineage>
        <taxon>Bacteria</taxon>
        <taxon>Bacillati</taxon>
        <taxon>Bacillota</taxon>
        <taxon>Clostridia</taxon>
        <taxon>Eubacteriales</taxon>
        <taxon>Peptococcaceae</taxon>
        <taxon>Candidatus Formimonas</taxon>
    </lineage>
</organism>
<dbReference type="InterPro" id="IPR005107">
    <property type="entry name" value="CO_DH_flav_C"/>
</dbReference>
<dbReference type="SUPFAM" id="SSF55447">
    <property type="entry name" value="CO dehydrogenase flavoprotein C-terminal domain-like"/>
    <property type="match status" value="1"/>
</dbReference>
<dbReference type="NCBIfam" id="NF043083">
    <property type="entry name" value="XdhB_XDHase"/>
    <property type="match status" value="1"/>
</dbReference>
<dbReference type="InterPro" id="IPR036318">
    <property type="entry name" value="FAD-bd_PCMH-like_sf"/>
</dbReference>
<dbReference type="AlphaFoldDB" id="A0A3G1KQW2"/>
<dbReference type="Gene3D" id="3.30.43.10">
    <property type="entry name" value="Uridine Diphospho-n-acetylenolpyruvylglucosamine Reductase, domain 2"/>
    <property type="match status" value="1"/>
</dbReference>
<evidence type="ECO:0000256" key="3">
    <source>
        <dbReference type="ARBA" id="ARBA00023002"/>
    </source>
</evidence>
<dbReference type="SMART" id="SM01092">
    <property type="entry name" value="CO_deh_flav_C"/>
    <property type="match status" value="1"/>
</dbReference>
<evidence type="ECO:0000313" key="5">
    <source>
        <dbReference type="EMBL" id="ATW24848.1"/>
    </source>
</evidence>
<evidence type="ECO:0000256" key="1">
    <source>
        <dbReference type="ARBA" id="ARBA00022630"/>
    </source>
</evidence>
<evidence type="ECO:0000313" key="6">
    <source>
        <dbReference type="Proteomes" id="UP000323521"/>
    </source>
</evidence>
<dbReference type="Proteomes" id="UP000323521">
    <property type="component" value="Chromosome"/>
</dbReference>
<dbReference type="Pfam" id="PF00941">
    <property type="entry name" value="FAD_binding_5"/>
    <property type="match status" value="1"/>
</dbReference>
<dbReference type="PANTHER" id="PTHR42659">
    <property type="entry name" value="XANTHINE DEHYDROGENASE SUBUNIT C-RELATED"/>
    <property type="match status" value="1"/>
</dbReference>
<dbReference type="InterPro" id="IPR050031">
    <property type="entry name" value="XdhB_XDHase"/>
</dbReference>
<dbReference type="InterPro" id="IPR016167">
    <property type="entry name" value="FAD-bd_PCMH_sub1"/>
</dbReference>
<dbReference type="RefSeq" id="WP_148134076.1">
    <property type="nucleotide sequence ID" value="NZ_CP017634.1"/>
</dbReference>
<dbReference type="FunFam" id="3.30.465.10:FF:000017">
    <property type="entry name" value="Xanthine dehydrogenase, FAD binding subunit"/>
    <property type="match status" value="1"/>
</dbReference>
<accession>A0A3G1KQW2</accession>
<dbReference type="NCBIfam" id="NF007427">
    <property type="entry name" value="PRK09971.1"/>
    <property type="match status" value="1"/>
</dbReference>
<keyword evidence="2" id="KW-0274">FAD</keyword>
<feature type="domain" description="FAD-binding PCMH-type" evidence="4">
    <location>
        <begin position="1"/>
        <end position="176"/>
    </location>
</feature>
<protein>
    <submittedName>
        <fullName evidence="5">Xanthine dehydrogenase FAD-binding subunit XdhB</fullName>
    </submittedName>
</protein>
<dbReference type="KEGG" id="fwa:DCMF_08740"/>
<dbReference type="Gene3D" id="3.30.390.50">
    <property type="entry name" value="CO dehydrogenase flavoprotein, C-terminal domain"/>
    <property type="match status" value="1"/>
</dbReference>
<dbReference type="PROSITE" id="PS51387">
    <property type="entry name" value="FAD_PCMH"/>
    <property type="match status" value="1"/>
</dbReference>
<evidence type="ECO:0000259" key="4">
    <source>
        <dbReference type="PROSITE" id="PS51387"/>
    </source>
</evidence>
<keyword evidence="1" id="KW-0285">Flavoprotein</keyword>
<name>A0A3G1KQW2_FORW1</name>
<sequence length="292" mass="32068">MFGFSQLYEPSDLQEAWEFLNNDRTAKIIAGGTDILLKFRHKEISDIPLVSLKRIKSLKEIKELPNGSVQIGAMATFTQVNKDPIINDQLPFLAKAAITMGGPQIQNVATIGGNLCNGATSADSASSLLTLKAKLTLQSLHGTRVVDMEKFYQGLYQTDIQHGEILTAVSIPKINGLWGGHYTKFSMRKAMDISTLGCAVVCLLKDQKTIGEIRIALGTAAPMPIRCYQAENVALGQNLTDQLLVKVGIEAVKEAKPRSSWRASREFREELIKELTSRTLLEAFFQAGGKRS</sequence>
<evidence type="ECO:0000256" key="2">
    <source>
        <dbReference type="ARBA" id="ARBA00022827"/>
    </source>
</evidence>
<dbReference type="InterPro" id="IPR016166">
    <property type="entry name" value="FAD-bd_PCMH"/>
</dbReference>
<keyword evidence="6" id="KW-1185">Reference proteome</keyword>
<dbReference type="PANTHER" id="PTHR42659:SF9">
    <property type="entry name" value="XANTHINE DEHYDROGENASE FAD-BINDING SUBUNIT XDHB-RELATED"/>
    <property type="match status" value="1"/>
</dbReference>
<proteinExistence type="predicted"/>
<reference evidence="5 6" key="1">
    <citation type="submission" date="2016-10" db="EMBL/GenBank/DDBJ databases">
        <title>Complete Genome Sequence of Peptococcaceae strain DCMF.</title>
        <authorList>
            <person name="Edwards R.J."/>
            <person name="Holland S.I."/>
            <person name="Deshpande N.P."/>
            <person name="Wong Y.K."/>
            <person name="Ertan H."/>
            <person name="Manefield M."/>
            <person name="Russell T.L."/>
            <person name="Lee M.J."/>
        </authorList>
    </citation>
    <scope>NUCLEOTIDE SEQUENCE [LARGE SCALE GENOMIC DNA]</scope>
    <source>
        <strain evidence="5 6">DCMF</strain>
    </source>
</reference>
<dbReference type="Gene3D" id="3.30.465.10">
    <property type="match status" value="1"/>
</dbReference>
<dbReference type="GO" id="GO:0002197">
    <property type="term" value="C:xanthine dehydrogenase complex"/>
    <property type="evidence" value="ECO:0007669"/>
    <property type="project" value="InterPro"/>
</dbReference>